<evidence type="ECO:0000256" key="2">
    <source>
        <dbReference type="ARBA" id="ARBA00022692"/>
    </source>
</evidence>
<dbReference type="PANTHER" id="PTHR31234:SF2">
    <property type="entry name" value="OS05G0199100 PROTEIN"/>
    <property type="match status" value="1"/>
</dbReference>
<feature type="compositionally biased region" description="Low complexity" evidence="5">
    <location>
        <begin position="12"/>
        <end position="29"/>
    </location>
</feature>
<organism evidence="8 9">
    <name type="scientific">Cinchona calisaya</name>
    <dbReference type="NCBI Taxonomy" id="153742"/>
    <lineage>
        <taxon>Eukaryota</taxon>
        <taxon>Viridiplantae</taxon>
        <taxon>Streptophyta</taxon>
        <taxon>Embryophyta</taxon>
        <taxon>Tracheophyta</taxon>
        <taxon>Spermatophyta</taxon>
        <taxon>Magnoliopsida</taxon>
        <taxon>eudicotyledons</taxon>
        <taxon>Gunneridae</taxon>
        <taxon>Pentapetalae</taxon>
        <taxon>asterids</taxon>
        <taxon>lamiids</taxon>
        <taxon>Gentianales</taxon>
        <taxon>Rubiaceae</taxon>
        <taxon>Cinchonoideae</taxon>
        <taxon>Cinchoneae</taxon>
        <taxon>Cinchona</taxon>
    </lineage>
</organism>
<feature type="domain" description="Late embryogenesis abundant protein LEA-2 subgroup" evidence="7">
    <location>
        <begin position="121"/>
        <end position="224"/>
    </location>
</feature>
<reference evidence="8 9" key="1">
    <citation type="submission" date="2024-11" db="EMBL/GenBank/DDBJ databases">
        <title>A near-complete genome assembly of Cinchona calisaya.</title>
        <authorList>
            <person name="Lian D.C."/>
            <person name="Zhao X.W."/>
            <person name="Wei L."/>
        </authorList>
    </citation>
    <scope>NUCLEOTIDE SEQUENCE [LARGE SCALE GENOMIC DNA]</scope>
    <source>
        <tissue evidence="8">Nenye</tissue>
    </source>
</reference>
<evidence type="ECO:0000256" key="6">
    <source>
        <dbReference type="SAM" id="Phobius"/>
    </source>
</evidence>
<evidence type="ECO:0000256" key="5">
    <source>
        <dbReference type="SAM" id="MobiDB-lite"/>
    </source>
</evidence>
<evidence type="ECO:0000256" key="3">
    <source>
        <dbReference type="ARBA" id="ARBA00022989"/>
    </source>
</evidence>
<dbReference type="Proteomes" id="UP001630127">
    <property type="component" value="Unassembled WGS sequence"/>
</dbReference>
<evidence type="ECO:0000259" key="7">
    <source>
        <dbReference type="Pfam" id="PF03168"/>
    </source>
</evidence>
<keyword evidence="3 6" id="KW-1133">Transmembrane helix</keyword>
<evidence type="ECO:0000256" key="4">
    <source>
        <dbReference type="ARBA" id="ARBA00023136"/>
    </source>
</evidence>
<dbReference type="Pfam" id="PF03168">
    <property type="entry name" value="LEA_2"/>
    <property type="match status" value="1"/>
</dbReference>
<protein>
    <recommendedName>
        <fullName evidence="7">Late embryogenesis abundant protein LEA-2 subgroup domain-containing protein</fullName>
    </recommendedName>
</protein>
<keyword evidence="9" id="KW-1185">Reference proteome</keyword>
<dbReference type="Gene3D" id="2.60.40.1820">
    <property type="match status" value="1"/>
</dbReference>
<dbReference type="PANTHER" id="PTHR31234">
    <property type="entry name" value="LATE EMBRYOGENESIS ABUNDANT (LEA) HYDROXYPROLINE-RICH GLYCOPROTEIN FAMILY"/>
    <property type="match status" value="1"/>
</dbReference>
<evidence type="ECO:0000313" key="9">
    <source>
        <dbReference type="Proteomes" id="UP001630127"/>
    </source>
</evidence>
<dbReference type="SUPFAM" id="SSF117070">
    <property type="entry name" value="LEA14-like"/>
    <property type="match status" value="1"/>
</dbReference>
<comment type="caution">
    <text evidence="8">The sequence shown here is derived from an EMBL/GenBank/DDBJ whole genome shotgun (WGS) entry which is preliminary data.</text>
</comment>
<dbReference type="InterPro" id="IPR004864">
    <property type="entry name" value="LEA_2"/>
</dbReference>
<gene>
    <name evidence="8" type="ORF">ACH5RR_024401</name>
</gene>
<proteinExistence type="predicted"/>
<keyword evidence="4 6" id="KW-0472">Membrane</keyword>
<dbReference type="InterPro" id="IPR044839">
    <property type="entry name" value="NDR1-like"/>
</dbReference>
<accession>A0ABD2YXR6</accession>
<sequence>MTEEKVHPSFKPPAANGTTATAANGRGNPTFPPTKAQLYNTTRPVYRPQPPSKRRHSRSCCCSCCLWTTLFIIVLLILVVITGAVLWVLYRPHRPTFTVSSLQLSQFNITSTGVASKFNFTLTARNPNKKIEFLYDPINVSILSDGADIGDGSFPGFEHGTKNTTTLTSVISSSGRTLDSSQISTLQSDLKNQKSLPLKIQLNTKVKVKIGGLKTKKVGIRVSCDGIKVTVPTGKTPSSATTSNVKCNVDLRIKIWKWTV</sequence>
<evidence type="ECO:0000256" key="1">
    <source>
        <dbReference type="ARBA" id="ARBA00004167"/>
    </source>
</evidence>
<comment type="subcellular location">
    <subcellularLocation>
        <location evidence="1">Membrane</location>
        <topology evidence="1">Single-pass membrane protein</topology>
    </subcellularLocation>
</comment>
<feature type="transmembrane region" description="Helical" evidence="6">
    <location>
        <begin position="66"/>
        <end position="90"/>
    </location>
</feature>
<feature type="region of interest" description="Disordered" evidence="5">
    <location>
        <begin position="1"/>
        <end position="57"/>
    </location>
</feature>
<name>A0ABD2YXR6_9GENT</name>
<dbReference type="AlphaFoldDB" id="A0ABD2YXR6"/>
<dbReference type="GO" id="GO:0016020">
    <property type="term" value="C:membrane"/>
    <property type="evidence" value="ECO:0007669"/>
    <property type="project" value="UniProtKB-SubCell"/>
</dbReference>
<dbReference type="EMBL" id="JBJUIK010000011">
    <property type="protein sequence ID" value="KAL3511684.1"/>
    <property type="molecule type" value="Genomic_DNA"/>
</dbReference>
<keyword evidence="2 6" id="KW-0812">Transmembrane</keyword>
<evidence type="ECO:0000313" key="8">
    <source>
        <dbReference type="EMBL" id="KAL3511684.1"/>
    </source>
</evidence>